<feature type="active site" description="Glycyl thioester intermediate" evidence="7">
    <location>
        <position position="116"/>
    </location>
</feature>
<dbReference type="SUPFAM" id="SSF54495">
    <property type="entry name" value="UBC-like"/>
    <property type="match status" value="1"/>
</dbReference>
<dbReference type="InterPro" id="IPR016135">
    <property type="entry name" value="UBQ-conjugating_enzyme/RWD"/>
</dbReference>
<dbReference type="PANTHER" id="PTHR24067">
    <property type="entry name" value="UBIQUITIN-CONJUGATING ENZYME E2"/>
    <property type="match status" value="1"/>
</dbReference>
<evidence type="ECO:0000256" key="4">
    <source>
        <dbReference type="ARBA" id="ARBA00041569"/>
    </source>
</evidence>
<dbReference type="InterPro" id="IPR000608">
    <property type="entry name" value="UBC"/>
</dbReference>
<dbReference type="Gene3D" id="3.10.110.10">
    <property type="entry name" value="Ubiquitin Conjugating Enzyme"/>
    <property type="match status" value="1"/>
</dbReference>
<evidence type="ECO:0000256" key="1">
    <source>
        <dbReference type="ARBA" id="ARBA00022679"/>
    </source>
</evidence>
<evidence type="ECO:0000313" key="10">
    <source>
        <dbReference type="Proteomes" id="UP000286921"/>
    </source>
</evidence>
<dbReference type="Pfam" id="PF00179">
    <property type="entry name" value="UQ_con"/>
    <property type="match status" value="1"/>
</dbReference>
<accession>A0A401L2C0</accession>
<feature type="domain" description="UBC core" evidence="8">
    <location>
        <begin position="26"/>
        <end position="186"/>
    </location>
</feature>
<dbReference type="PROSITE" id="PS00183">
    <property type="entry name" value="UBC_1"/>
    <property type="match status" value="1"/>
</dbReference>
<evidence type="ECO:0000256" key="3">
    <source>
        <dbReference type="ARBA" id="ARBA00039884"/>
    </source>
</evidence>
<evidence type="ECO:0000259" key="8">
    <source>
        <dbReference type="PROSITE" id="PS50127"/>
    </source>
</evidence>
<sequence length="786" mass="89352">MNIIHHQNHLSITTALSHLTTPTPSYSVRRIRAEYLAATKNGPTSPQCDFLSFRPFSPDHLFDIIGTIAGPVGSPYEGGIFHIHIRIPALYPDLPPICTFMTKIWHPNVGPYGEVCLNILQDEWSQALSVRTVLLSISAMLGDPGMAVEGGNAVYGFANVEAGSMWMGNPGVFEMAARDWTRMRSALSTLLAEQEKAATEGGLTPDGSPLLHPSPQAYYWAFDIYEQEKMESDPLATLKGNHDDPNKSDSDGYVLISILDDLAAKTENERQQLLKAGNFGPWLQSTYGLNRSQGPRVLAITTAPFWRDLWRSYFMTPYGEKYFNFTTAEDIASTKLEKLWAREIDFVLTFGNRIFEGKKVTSADWETVLAAMEKGPRADFLRRLFFPTKADHEDGSLTGLLSLNQKWFNQWTLPRLAGDTFTTGSTQVNTRRPGFLTNLSDVEYHKVFINMQQNPGLTCPRWSDFVRTNRLIAQPMKKVLQHVIYWTDQSFSYPRSSSNALKNWDWVEELGKSAFRAEINTRPWRHVDEGSTDIQPKFTITSLPDHIGKFMEQLWTYTETEPLWRDVTVVKQQLKLPTDKKQVSVEGADLEAMYTYLARFEQKNWAGVVKLVMKKLQAFTSFGPLNVKVQMAENAKFRSVRYLTTQAIRNQLSDETELFSAMFCYRELEKVMISTLTHRYGGGSKRRSEQLSFLLDKKEWEVARAELIEYSMTLNRRGIMVNADQLNKSLERLALPTHANPVAEDGEPIMGFLEMDPESYGLEQQGNTERLQELLARTLDKEIDSL</sequence>
<gene>
    <name evidence="9" type="ORF">AAWM_08544</name>
</gene>
<dbReference type="Proteomes" id="UP000286921">
    <property type="component" value="Unassembled WGS sequence"/>
</dbReference>
<dbReference type="SMART" id="SM00212">
    <property type="entry name" value="UBCc"/>
    <property type="match status" value="1"/>
</dbReference>
<name>A0A401L2C0_ASPAW</name>
<comment type="caution">
    <text evidence="9">The sequence shown here is derived from an EMBL/GenBank/DDBJ whole genome shotgun (WGS) entry which is preliminary data.</text>
</comment>
<dbReference type="STRING" id="105351.A0A401L2C0"/>
<keyword evidence="1" id="KW-0808">Transferase</keyword>
<reference evidence="9 10" key="1">
    <citation type="submission" date="2016-09" db="EMBL/GenBank/DDBJ databases">
        <title>Aspergillus awamori IFM 58123T.</title>
        <authorList>
            <person name="Kusuya Y."/>
            <person name="Shimizu M."/>
            <person name="Takahashi H."/>
            <person name="Yaguchi T."/>
        </authorList>
    </citation>
    <scope>NUCLEOTIDE SEQUENCE [LARGE SCALE GENOMIC DNA]</scope>
    <source>
        <strain evidence="9 10">IFM 58123</strain>
    </source>
</reference>
<protein>
    <recommendedName>
        <fullName evidence="3">Ubiquitin-conjugating enzyme E2 2</fullName>
    </recommendedName>
    <alternativeName>
        <fullName evidence="5">E2 ubiquitin-conjugating enzyme 2</fullName>
    </alternativeName>
    <alternativeName>
        <fullName evidence="6">Ubiquitin carrier protein UBC2</fullName>
    </alternativeName>
    <alternativeName>
        <fullName evidence="4">Ubiquitin-protein ligase UBC2</fullName>
    </alternativeName>
</protein>
<evidence type="ECO:0000313" key="9">
    <source>
        <dbReference type="EMBL" id="GCB25659.1"/>
    </source>
</evidence>
<dbReference type="InterPro" id="IPR050113">
    <property type="entry name" value="Ub_conjugating_enzyme"/>
</dbReference>
<keyword evidence="10" id="KW-1185">Reference proteome</keyword>
<evidence type="ECO:0000256" key="6">
    <source>
        <dbReference type="ARBA" id="ARBA00042190"/>
    </source>
</evidence>
<evidence type="ECO:0000256" key="7">
    <source>
        <dbReference type="PROSITE-ProRule" id="PRU10133"/>
    </source>
</evidence>
<evidence type="ECO:0000256" key="5">
    <source>
        <dbReference type="ARBA" id="ARBA00042179"/>
    </source>
</evidence>
<proteinExistence type="predicted"/>
<dbReference type="GO" id="GO:0016740">
    <property type="term" value="F:transferase activity"/>
    <property type="evidence" value="ECO:0007669"/>
    <property type="project" value="UniProtKB-KW"/>
</dbReference>
<keyword evidence="2" id="KW-0833">Ubl conjugation pathway</keyword>
<evidence type="ECO:0000256" key="2">
    <source>
        <dbReference type="ARBA" id="ARBA00022786"/>
    </source>
</evidence>
<organism evidence="9 10">
    <name type="scientific">Aspergillus awamori</name>
    <name type="common">Black koji mold</name>
    <dbReference type="NCBI Taxonomy" id="105351"/>
    <lineage>
        <taxon>Eukaryota</taxon>
        <taxon>Fungi</taxon>
        <taxon>Dikarya</taxon>
        <taxon>Ascomycota</taxon>
        <taxon>Pezizomycotina</taxon>
        <taxon>Eurotiomycetes</taxon>
        <taxon>Eurotiomycetidae</taxon>
        <taxon>Eurotiales</taxon>
        <taxon>Aspergillaceae</taxon>
        <taxon>Aspergillus</taxon>
    </lineage>
</organism>
<dbReference type="AlphaFoldDB" id="A0A401L2C0"/>
<dbReference type="InterPro" id="IPR023313">
    <property type="entry name" value="UBQ-conjugating_AS"/>
</dbReference>
<dbReference type="PROSITE" id="PS50127">
    <property type="entry name" value="UBC_2"/>
    <property type="match status" value="1"/>
</dbReference>
<dbReference type="EMBL" id="BDHI01000022">
    <property type="protein sequence ID" value="GCB25659.1"/>
    <property type="molecule type" value="Genomic_DNA"/>
</dbReference>